<feature type="domain" description="HTH merR-type" evidence="1">
    <location>
        <begin position="38"/>
        <end position="74"/>
    </location>
</feature>
<evidence type="ECO:0000259" key="1">
    <source>
        <dbReference type="PROSITE" id="PS50937"/>
    </source>
</evidence>
<dbReference type="GO" id="GO:0006355">
    <property type="term" value="P:regulation of DNA-templated transcription"/>
    <property type="evidence" value="ECO:0007669"/>
    <property type="project" value="InterPro"/>
</dbReference>
<dbReference type="Proteomes" id="UP000183417">
    <property type="component" value="Unassembled WGS sequence"/>
</dbReference>
<evidence type="ECO:0000313" key="3">
    <source>
        <dbReference type="Proteomes" id="UP000183417"/>
    </source>
</evidence>
<dbReference type="Gene3D" id="1.10.1660.10">
    <property type="match status" value="1"/>
</dbReference>
<dbReference type="InterPro" id="IPR009061">
    <property type="entry name" value="DNA-bd_dom_put_sf"/>
</dbReference>
<dbReference type="InterPro" id="IPR000551">
    <property type="entry name" value="MerR-type_HTH_dom"/>
</dbReference>
<dbReference type="PROSITE" id="PS50937">
    <property type="entry name" value="HTH_MERR_2"/>
    <property type="match status" value="1"/>
</dbReference>
<dbReference type="SUPFAM" id="SSF46955">
    <property type="entry name" value="Putative DNA-binding domain"/>
    <property type="match status" value="1"/>
</dbReference>
<proteinExistence type="predicted"/>
<name>A0A1H3TZW4_9BURK</name>
<accession>A0A1H3TZW4</accession>
<organism evidence="2 3">
    <name type="scientific">Delftia lacustris</name>
    <dbReference type="NCBI Taxonomy" id="558537"/>
    <lineage>
        <taxon>Bacteria</taxon>
        <taxon>Pseudomonadati</taxon>
        <taxon>Pseudomonadota</taxon>
        <taxon>Betaproteobacteria</taxon>
        <taxon>Burkholderiales</taxon>
        <taxon>Comamonadaceae</taxon>
        <taxon>Delftia</taxon>
    </lineage>
</organism>
<evidence type="ECO:0000313" key="2">
    <source>
        <dbReference type="EMBL" id="SDZ55760.1"/>
    </source>
</evidence>
<gene>
    <name evidence="2" type="ORF">SAMN05421547_13477</name>
</gene>
<sequence length="84" mass="9229">MLQYMIHAETMMKQRSVRTATPTTVVAKPFATERVPMVGDVASLGGVTVSNVRFYEAERLIHATRTAGNQCLYGPVSSTYASFK</sequence>
<reference evidence="2 3" key="1">
    <citation type="submission" date="2016-10" db="EMBL/GenBank/DDBJ databases">
        <authorList>
            <person name="de Groot N.N."/>
        </authorList>
    </citation>
    <scope>NUCLEOTIDE SEQUENCE [LARGE SCALE GENOMIC DNA]</scope>
    <source>
        <strain evidence="2 3">LMG 24775</strain>
    </source>
</reference>
<dbReference type="GO" id="GO:0003677">
    <property type="term" value="F:DNA binding"/>
    <property type="evidence" value="ECO:0007669"/>
    <property type="project" value="InterPro"/>
</dbReference>
<protein>
    <submittedName>
        <fullName evidence="2">MerR family regulatory protein</fullName>
    </submittedName>
</protein>
<dbReference type="AlphaFoldDB" id="A0A1H3TZW4"/>
<dbReference type="Pfam" id="PF00376">
    <property type="entry name" value="MerR"/>
    <property type="match status" value="1"/>
</dbReference>
<dbReference type="EMBL" id="FNPE01000034">
    <property type="protein sequence ID" value="SDZ55760.1"/>
    <property type="molecule type" value="Genomic_DNA"/>
</dbReference>